<proteinExistence type="inferred from homology"/>
<keyword evidence="10" id="KW-0539">Nucleus</keyword>
<evidence type="ECO:0000256" key="1">
    <source>
        <dbReference type="ARBA" id="ARBA00004496"/>
    </source>
</evidence>
<dbReference type="GeneTree" id="ENSGT00940000164405"/>
<feature type="region of interest" description="Disordered" evidence="11">
    <location>
        <begin position="185"/>
        <end position="219"/>
    </location>
</feature>
<evidence type="ECO:0000256" key="5">
    <source>
        <dbReference type="ARBA" id="ARBA00020749"/>
    </source>
</evidence>
<dbReference type="OMA" id="ISYMTDQ"/>
<dbReference type="InterPro" id="IPR004301">
    <property type="entry name" value="Nucleoplasmin"/>
</dbReference>
<evidence type="ECO:0000256" key="10">
    <source>
        <dbReference type="ARBA" id="ARBA00023242"/>
    </source>
</evidence>
<dbReference type="GO" id="GO:0006338">
    <property type="term" value="P:chromatin remodeling"/>
    <property type="evidence" value="ECO:0007669"/>
    <property type="project" value="TreeGrafter"/>
</dbReference>
<feature type="domain" description="Nucleoplasmin core" evidence="12">
    <location>
        <begin position="1"/>
        <end position="99"/>
    </location>
</feature>
<dbReference type="GO" id="GO:0042274">
    <property type="term" value="P:ribosomal small subunit biogenesis"/>
    <property type="evidence" value="ECO:0007669"/>
    <property type="project" value="TreeGrafter"/>
</dbReference>
<organism evidence="14">
    <name type="scientific">Petromyzon marinus</name>
    <name type="common">Sea lamprey</name>
    <dbReference type="NCBI Taxonomy" id="7757"/>
    <lineage>
        <taxon>Eukaryota</taxon>
        <taxon>Metazoa</taxon>
        <taxon>Chordata</taxon>
        <taxon>Craniata</taxon>
        <taxon>Vertebrata</taxon>
        <taxon>Cyclostomata</taxon>
        <taxon>Hyperoartia</taxon>
        <taxon>Petromyzontiformes</taxon>
        <taxon>Petromyzontidae</taxon>
        <taxon>Petromyzon</taxon>
    </lineage>
</organism>
<dbReference type="GO" id="GO:0000056">
    <property type="term" value="P:ribosomal small subunit export from nucleus"/>
    <property type="evidence" value="ECO:0007669"/>
    <property type="project" value="TreeGrafter"/>
</dbReference>
<dbReference type="FunFam" id="1.10.10.2100:FF:000002">
    <property type="entry name" value="cell growth-regulating nucleolar protein-like"/>
    <property type="match status" value="1"/>
</dbReference>
<dbReference type="HOGENOM" id="CLU_058838_0_0_1"/>
<evidence type="ECO:0000256" key="4">
    <source>
        <dbReference type="ARBA" id="ARBA00010744"/>
    </source>
</evidence>
<dbReference type="GO" id="GO:0042273">
    <property type="term" value="P:ribosomal large subunit biogenesis"/>
    <property type="evidence" value="ECO:0007669"/>
    <property type="project" value="TreeGrafter"/>
</dbReference>
<feature type="domain" description="Nucleophosmin C-terminal" evidence="13">
    <location>
        <begin position="223"/>
        <end position="269"/>
    </location>
</feature>
<evidence type="ECO:0000256" key="8">
    <source>
        <dbReference type="ARBA" id="ARBA00022884"/>
    </source>
</evidence>
<evidence type="ECO:0000313" key="14">
    <source>
        <dbReference type="Ensembl" id="ENSPMAP00000005435.1"/>
    </source>
</evidence>
<dbReference type="Ensembl" id="ENSPMAT00000005455.1">
    <property type="protein sequence ID" value="ENSPMAP00000005435.1"/>
    <property type="gene ID" value="ENSPMAG00000004930.1"/>
</dbReference>
<evidence type="ECO:0000256" key="7">
    <source>
        <dbReference type="ARBA" id="ARBA00022553"/>
    </source>
</evidence>
<dbReference type="SUPFAM" id="SSF69203">
    <property type="entry name" value="Nucleoplasmin-like core domain"/>
    <property type="match status" value="1"/>
</dbReference>
<comment type="similarity">
    <text evidence="4">Belongs to the nucleoplasmin family.</text>
</comment>
<dbReference type="Gene3D" id="2.60.120.340">
    <property type="entry name" value="Nucleoplasmin core domain"/>
    <property type="match status" value="1"/>
</dbReference>
<evidence type="ECO:0000256" key="3">
    <source>
        <dbReference type="ARBA" id="ARBA00004642"/>
    </source>
</evidence>
<sequence length="274" mass="29291">GCELTATKKEFAFEEEEDPNVEHHLLLHTVCLGAGAPDEFHSVSLVALDHSGKMTTVPVATLKPSVQASLSLAGLELAPPVLLRLTAGAGPVHICGQHVLTSEEMFSDMESDEEEEEQAVVPARKRANEASPTGGTQKKLKVLGNEGQDTSDRDASQGEAKGKALLCAGSQHLPQSSPWMVWGWKAAPKNGQNGSIPSTPSQTKTPDSAAKPKTPKSPLPVADIKATLQQKVEKGVNLPKNKEKFSNFIKSSFKVEDPKVLSELWAFTETLKAA</sequence>
<name>S4RJQ2_PETMA</name>
<dbReference type="GO" id="GO:0042393">
    <property type="term" value="F:histone binding"/>
    <property type="evidence" value="ECO:0007669"/>
    <property type="project" value="TreeGrafter"/>
</dbReference>
<dbReference type="GO" id="GO:0045944">
    <property type="term" value="P:positive regulation of transcription by RNA polymerase II"/>
    <property type="evidence" value="ECO:0007669"/>
    <property type="project" value="TreeGrafter"/>
</dbReference>
<dbReference type="Pfam" id="PF03066">
    <property type="entry name" value="Nucleoplasmin"/>
    <property type="match status" value="1"/>
</dbReference>
<evidence type="ECO:0000256" key="9">
    <source>
        <dbReference type="ARBA" id="ARBA00023186"/>
    </source>
</evidence>
<keyword evidence="6" id="KW-0963">Cytoplasm</keyword>
<dbReference type="AlphaFoldDB" id="S4RJQ2"/>
<dbReference type="GO" id="GO:0003723">
    <property type="term" value="F:RNA binding"/>
    <property type="evidence" value="ECO:0007669"/>
    <property type="project" value="UniProtKB-KW"/>
</dbReference>
<protein>
    <recommendedName>
        <fullName evidence="5">Nucleophosmin</fullName>
    </recommendedName>
</protein>
<dbReference type="GO" id="GO:0005813">
    <property type="term" value="C:centrosome"/>
    <property type="evidence" value="ECO:0007669"/>
    <property type="project" value="TreeGrafter"/>
</dbReference>
<dbReference type="InterPro" id="IPR036824">
    <property type="entry name" value="Nucleoplasmin_core_dom_sf"/>
</dbReference>
<evidence type="ECO:0000256" key="11">
    <source>
        <dbReference type="SAM" id="MobiDB-lite"/>
    </source>
</evidence>
<dbReference type="GO" id="GO:0003682">
    <property type="term" value="F:chromatin binding"/>
    <property type="evidence" value="ECO:0007669"/>
    <property type="project" value="TreeGrafter"/>
</dbReference>
<comment type="subcellular location">
    <subcellularLocation>
        <location evidence="1">Cytoplasm</location>
    </subcellularLocation>
    <subcellularLocation>
        <location evidence="2">Nucleus</location>
        <location evidence="2">Nucleolus</location>
    </subcellularLocation>
    <subcellularLocation>
        <location evidence="3">Nucleus</location>
        <location evidence="3">Nucleoplasm</location>
    </subcellularLocation>
</comment>
<dbReference type="Pfam" id="PF16276">
    <property type="entry name" value="NPM1-C"/>
    <property type="match status" value="1"/>
</dbReference>
<reference evidence="14" key="2">
    <citation type="submission" date="2025-09" db="UniProtKB">
        <authorList>
            <consortium name="Ensembl"/>
        </authorList>
    </citation>
    <scope>IDENTIFICATION</scope>
</reference>
<dbReference type="PANTHER" id="PTHR22747:SF28">
    <property type="entry name" value="NUCLEOPHOSMIN"/>
    <property type="match status" value="1"/>
</dbReference>
<evidence type="ECO:0000259" key="13">
    <source>
        <dbReference type="Pfam" id="PF16276"/>
    </source>
</evidence>
<feature type="compositionally biased region" description="Basic and acidic residues" evidence="11">
    <location>
        <begin position="150"/>
        <end position="160"/>
    </location>
</feature>
<evidence type="ECO:0000256" key="2">
    <source>
        <dbReference type="ARBA" id="ARBA00004604"/>
    </source>
</evidence>
<dbReference type="PANTHER" id="PTHR22747">
    <property type="entry name" value="NUCLEOPLASMIN"/>
    <property type="match status" value="1"/>
</dbReference>
<dbReference type="InterPro" id="IPR032569">
    <property type="entry name" value="NPM1_C"/>
</dbReference>
<keyword evidence="7" id="KW-0597">Phosphoprotein</keyword>
<keyword evidence="8" id="KW-0694">RNA-binding</keyword>
<reference evidence="14" key="1">
    <citation type="submission" date="2025-08" db="UniProtKB">
        <authorList>
            <consortium name="Ensembl"/>
        </authorList>
    </citation>
    <scope>IDENTIFICATION</scope>
</reference>
<evidence type="ECO:0000256" key="6">
    <source>
        <dbReference type="ARBA" id="ARBA00022490"/>
    </source>
</evidence>
<dbReference type="Gene3D" id="1.10.10.2100">
    <property type="match status" value="1"/>
</dbReference>
<evidence type="ECO:0000259" key="12">
    <source>
        <dbReference type="Pfam" id="PF03066"/>
    </source>
</evidence>
<dbReference type="GO" id="GO:0005737">
    <property type="term" value="C:cytoplasm"/>
    <property type="evidence" value="ECO:0007669"/>
    <property type="project" value="UniProtKB-SubCell"/>
</dbReference>
<dbReference type="GO" id="GO:0005730">
    <property type="term" value="C:nucleolus"/>
    <property type="evidence" value="ECO:0007669"/>
    <property type="project" value="UniProtKB-SubCell"/>
</dbReference>
<dbReference type="InterPro" id="IPR024057">
    <property type="entry name" value="Nucleoplasmin_core_dom"/>
</dbReference>
<dbReference type="GO" id="GO:0005654">
    <property type="term" value="C:nucleoplasm"/>
    <property type="evidence" value="ECO:0007669"/>
    <property type="project" value="UniProtKB-SubCell"/>
</dbReference>
<dbReference type="STRING" id="7757.ENSPMAP00000005435"/>
<keyword evidence="9" id="KW-0143">Chaperone</keyword>
<dbReference type="GO" id="GO:0010824">
    <property type="term" value="P:regulation of centrosome duplication"/>
    <property type="evidence" value="ECO:0007669"/>
    <property type="project" value="TreeGrafter"/>
</dbReference>
<dbReference type="GO" id="GO:0000055">
    <property type="term" value="P:ribosomal large subunit export from nucleus"/>
    <property type="evidence" value="ECO:0007669"/>
    <property type="project" value="TreeGrafter"/>
</dbReference>
<feature type="compositionally biased region" description="Polar residues" evidence="11">
    <location>
        <begin position="190"/>
        <end position="206"/>
    </location>
</feature>
<accession>S4RJQ2</accession>
<dbReference type="GO" id="GO:1990904">
    <property type="term" value="C:ribonucleoprotein complex"/>
    <property type="evidence" value="ECO:0007669"/>
    <property type="project" value="TreeGrafter"/>
</dbReference>
<feature type="region of interest" description="Disordered" evidence="11">
    <location>
        <begin position="110"/>
        <end position="160"/>
    </location>
</feature>